<feature type="transmembrane region" description="Helical" evidence="2">
    <location>
        <begin position="319"/>
        <end position="338"/>
    </location>
</feature>
<evidence type="ECO:0008006" key="5">
    <source>
        <dbReference type="Google" id="ProtNLM"/>
    </source>
</evidence>
<reference evidence="3" key="1">
    <citation type="submission" date="2021-10" db="EMBL/GenBank/DDBJ databases">
        <title>Tropical sea cucumber genome reveals ecological adaptation and Cuvierian tubules defense mechanism.</title>
        <authorList>
            <person name="Chen T."/>
        </authorList>
    </citation>
    <scope>NUCLEOTIDE SEQUENCE</scope>
    <source>
        <strain evidence="3">Nanhai2018</strain>
        <tissue evidence="3">Muscle</tissue>
    </source>
</reference>
<dbReference type="PANTHER" id="PTHR23320">
    <property type="entry name" value="MEMBRANE-SPANNING 4-DOMAINS SUBFAMILY A MS4A -RELATED"/>
    <property type="match status" value="1"/>
</dbReference>
<feature type="transmembrane region" description="Helical" evidence="2">
    <location>
        <begin position="72"/>
        <end position="90"/>
    </location>
</feature>
<evidence type="ECO:0000256" key="1">
    <source>
        <dbReference type="SAM" id="MobiDB-lite"/>
    </source>
</evidence>
<gene>
    <name evidence="3" type="ORF">HOLleu_40929</name>
</gene>
<feature type="transmembrane region" description="Helical" evidence="2">
    <location>
        <begin position="385"/>
        <end position="407"/>
    </location>
</feature>
<dbReference type="InterPro" id="IPR030417">
    <property type="entry name" value="MS4A"/>
</dbReference>
<feature type="region of interest" description="Disordered" evidence="1">
    <location>
        <begin position="1"/>
        <end position="22"/>
    </location>
</feature>
<dbReference type="PANTHER" id="PTHR23320:SF130">
    <property type="entry name" value="TRANSMEMBRANE PROTEIN 212"/>
    <property type="match status" value="1"/>
</dbReference>
<evidence type="ECO:0000313" key="4">
    <source>
        <dbReference type="Proteomes" id="UP001152320"/>
    </source>
</evidence>
<feature type="transmembrane region" description="Helical" evidence="2">
    <location>
        <begin position="33"/>
        <end position="52"/>
    </location>
</feature>
<dbReference type="Proteomes" id="UP001152320">
    <property type="component" value="Chromosome 22"/>
</dbReference>
<keyword evidence="2" id="KW-1133">Transmembrane helix</keyword>
<evidence type="ECO:0000313" key="3">
    <source>
        <dbReference type="EMBL" id="KAJ8021144.1"/>
    </source>
</evidence>
<protein>
    <recommendedName>
        <fullName evidence="5">Tetraspanin</fullName>
    </recommendedName>
</protein>
<feature type="transmembrane region" description="Helical" evidence="2">
    <location>
        <begin position="97"/>
        <end position="122"/>
    </location>
</feature>
<keyword evidence="2" id="KW-0472">Membrane</keyword>
<organism evidence="3 4">
    <name type="scientific">Holothuria leucospilota</name>
    <name type="common">Black long sea cucumber</name>
    <name type="synonym">Mertensiothuria leucospilota</name>
    <dbReference type="NCBI Taxonomy" id="206669"/>
    <lineage>
        <taxon>Eukaryota</taxon>
        <taxon>Metazoa</taxon>
        <taxon>Echinodermata</taxon>
        <taxon>Eleutherozoa</taxon>
        <taxon>Echinozoa</taxon>
        <taxon>Holothuroidea</taxon>
        <taxon>Aspidochirotacea</taxon>
        <taxon>Aspidochirotida</taxon>
        <taxon>Holothuriidae</taxon>
        <taxon>Holothuria</taxon>
    </lineage>
</organism>
<evidence type="ECO:0000256" key="2">
    <source>
        <dbReference type="SAM" id="Phobius"/>
    </source>
</evidence>
<proteinExistence type="predicted"/>
<dbReference type="AlphaFoldDB" id="A0A9Q0YFT0"/>
<dbReference type="EMBL" id="JAIZAY010000022">
    <property type="protein sequence ID" value="KAJ8021144.1"/>
    <property type="molecule type" value="Genomic_DNA"/>
</dbReference>
<name>A0A9Q0YFT0_HOLLE</name>
<feature type="transmembrane region" description="Helical" evidence="2">
    <location>
        <begin position="506"/>
        <end position="528"/>
    </location>
</feature>
<feature type="transmembrane region" description="Helical" evidence="2">
    <location>
        <begin position="358"/>
        <end position="378"/>
    </location>
</feature>
<keyword evidence="2" id="KW-0812">Transmembrane</keyword>
<comment type="caution">
    <text evidence="3">The sequence shown here is derived from an EMBL/GenBank/DDBJ whole genome shotgun (WGS) entry which is preliminary data.</text>
</comment>
<sequence length="559" mass="63303">MNSVPNVISQDSGSLTQQQPEHLRGTSERKLPACVHLVYGFAAVICGLYLVALKNRDGYIGYHSARFGKTEFGIWGGLVFIATAIPPILGRHKKSMVGLYFGFCLASAVIAIVGLGLSITAIHRIVNEKTGKSVCNNTAWGIHRHGKYGCCIDDYRNDYDCRPSYNNHYAENNDHVPMTHGFPRLSYYSPECLGFRWFSNTLYGKCLLEAERLYMPHLVFYGIMVTVVSVELFASVYGAFAALSALCNCCIRGEPPVKEIHKRTYALTSQRRYVIEVTTRFPFLKMNPVPNVTSQDSGSLTWQQPKCLRGTFERKRTEVVQLVFGFIAMACGLVLLTFRHPYIDNYYRHPDEEWSGRVAAVILGALVFIAIPTPYFFGRNKRSKVGLWSGFCLAVILIVIVGIGVWISDFNRLVFKIIGTSVCNYVAARMHHDGKYQCCFEDYQYDYDCHPSYNNHYYWNNHHLPRTNSSQQLSYYSRECASFRSFLGVSHEQCVEEVSRVHVPHLVFYGIMVVAVSIELIASVYGTWASRLGLCNYSFRGKPTKYNSFSVNEVTVMTV</sequence>
<keyword evidence="4" id="KW-1185">Reference proteome</keyword>
<accession>A0A9Q0YFT0</accession>
<feature type="compositionally biased region" description="Polar residues" evidence="1">
    <location>
        <begin position="1"/>
        <end position="20"/>
    </location>
</feature>
<feature type="transmembrane region" description="Helical" evidence="2">
    <location>
        <begin position="218"/>
        <end position="243"/>
    </location>
</feature>